<dbReference type="AlphaFoldDB" id="A0A1V8SCM3"/>
<feature type="compositionally biased region" description="Acidic residues" evidence="1">
    <location>
        <begin position="556"/>
        <end position="566"/>
    </location>
</feature>
<accession>A0A1V8SCM3</accession>
<protein>
    <submittedName>
        <fullName evidence="2">Uncharacterized protein</fullName>
    </submittedName>
</protein>
<proteinExistence type="predicted"/>
<evidence type="ECO:0000313" key="3">
    <source>
        <dbReference type="Proteomes" id="UP000192596"/>
    </source>
</evidence>
<dbReference type="InParanoid" id="A0A1V8SCM3"/>
<comment type="caution">
    <text evidence="2">The sequence shown here is derived from an EMBL/GenBank/DDBJ whole genome shotgun (WGS) entry which is preliminary data.</text>
</comment>
<keyword evidence="3" id="KW-1185">Reference proteome</keyword>
<evidence type="ECO:0000256" key="1">
    <source>
        <dbReference type="SAM" id="MobiDB-lite"/>
    </source>
</evidence>
<sequence>MDEDHELRRPIVRIPASDFFYGLLDATALSRGSWYRREDVLPPLQFDCSDVLVDSADSPFTRKGADTLIKMVKHTSEWLFVHGHVLGAASPVFKVELAGWGAASANLDVIVDPATGEATKVNVLELCAVDDTCVLSSKVSTSTHAFHCFKTLTRASQSVNGLTAHLKPSQKPLPNSCLAVGWPELRCNAVNEFLTPMAFHVLVAMMYGIKVTHDVILKPLAARHPEGYAPPKSYLIHSDLNGTLFATITTAAAFAEYYGCLPLLRDAFIGLLLSTPDYSVTVAEVLECTVEEVKDVYLTELGYQPTVARELETRLLKLCLNEAPVYHGGWYMGRTTLTQALRFARYKLSKSKKQAIEIEYAACSIWSQWLIHKLHGENLWRDPEYNRIRGLKAGRLNLAVERMNEAATWKNPADLFKLKRAAKEAIERTMEDRDGRRGRGCIIGHSEYNSHPFGYFTKFDLRVDLPWLKGGLDKADLSGIGPRKETPSGDSNDCDAETDDGSDQMLPTDPFAQLKALKVNIAPASRECLTMVFAAKPVAEEGAPSVEQESLREEIEQVEVESELETGSEAGEAREMDEDTLAAEESTW</sequence>
<feature type="region of interest" description="Disordered" evidence="1">
    <location>
        <begin position="540"/>
        <end position="588"/>
    </location>
</feature>
<dbReference type="EMBL" id="NAJO01000063">
    <property type="protein sequence ID" value="OQN96680.1"/>
    <property type="molecule type" value="Genomic_DNA"/>
</dbReference>
<evidence type="ECO:0000313" key="2">
    <source>
        <dbReference type="EMBL" id="OQN96680.1"/>
    </source>
</evidence>
<gene>
    <name evidence="2" type="ORF">B0A48_17320</name>
</gene>
<feature type="compositionally biased region" description="Basic and acidic residues" evidence="1">
    <location>
        <begin position="476"/>
        <end position="487"/>
    </location>
</feature>
<feature type="compositionally biased region" description="Acidic residues" evidence="1">
    <location>
        <begin position="492"/>
        <end position="502"/>
    </location>
</feature>
<reference evidence="3" key="1">
    <citation type="submission" date="2017-03" db="EMBL/GenBank/DDBJ databases">
        <title>Genomes of endolithic fungi from Antarctica.</title>
        <authorList>
            <person name="Coleine C."/>
            <person name="Masonjones S."/>
            <person name="Stajich J.E."/>
        </authorList>
    </citation>
    <scope>NUCLEOTIDE SEQUENCE [LARGE SCALE GENOMIC DNA]</scope>
    <source>
        <strain evidence="3">CCFEE 5527</strain>
    </source>
</reference>
<name>A0A1V8SCM3_9PEZI</name>
<feature type="compositionally biased region" description="Acidic residues" evidence="1">
    <location>
        <begin position="575"/>
        <end position="588"/>
    </location>
</feature>
<feature type="region of interest" description="Disordered" evidence="1">
    <location>
        <begin position="476"/>
        <end position="507"/>
    </location>
</feature>
<dbReference type="Proteomes" id="UP000192596">
    <property type="component" value="Unassembled WGS sequence"/>
</dbReference>
<organism evidence="2 3">
    <name type="scientific">Cryoendolithus antarcticus</name>
    <dbReference type="NCBI Taxonomy" id="1507870"/>
    <lineage>
        <taxon>Eukaryota</taxon>
        <taxon>Fungi</taxon>
        <taxon>Dikarya</taxon>
        <taxon>Ascomycota</taxon>
        <taxon>Pezizomycotina</taxon>
        <taxon>Dothideomycetes</taxon>
        <taxon>Dothideomycetidae</taxon>
        <taxon>Cladosporiales</taxon>
        <taxon>Cladosporiaceae</taxon>
        <taxon>Cryoendolithus</taxon>
    </lineage>
</organism>